<proteinExistence type="predicted"/>
<evidence type="ECO:0000256" key="1">
    <source>
        <dbReference type="SAM" id="MobiDB-lite"/>
    </source>
</evidence>
<organism evidence="2 3">
    <name type="scientific">Seminavis robusta</name>
    <dbReference type="NCBI Taxonomy" id="568900"/>
    <lineage>
        <taxon>Eukaryota</taxon>
        <taxon>Sar</taxon>
        <taxon>Stramenopiles</taxon>
        <taxon>Ochrophyta</taxon>
        <taxon>Bacillariophyta</taxon>
        <taxon>Bacillariophyceae</taxon>
        <taxon>Bacillariophycidae</taxon>
        <taxon>Naviculales</taxon>
        <taxon>Naviculaceae</taxon>
        <taxon>Seminavis</taxon>
    </lineage>
</organism>
<dbReference type="EMBL" id="CAICTM010002210">
    <property type="protein sequence ID" value="CAB9528381.1"/>
    <property type="molecule type" value="Genomic_DNA"/>
</dbReference>
<feature type="region of interest" description="Disordered" evidence="1">
    <location>
        <begin position="418"/>
        <end position="461"/>
    </location>
</feature>
<name>A0A9N8EW78_9STRA</name>
<dbReference type="InterPro" id="IPR032675">
    <property type="entry name" value="LRR_dom_sf"/>
</dbReference>
<feature type="compositionally biased region" description="Basic residues" evidence="1">
    <location>
        <begin position="426"/>
        <end position="449"/>
    </location>
</feature>
<dbReference type="Proteomes" id="UP001153069">
    <property type="component" value="Unassembled WGS sequence"/>
</dbReference>
<keyword evidence="3" id="KW-1185">Reference proteome</keyword>
<sequence>MNSIKFSPREFLQNPKEYVHNLQAYRNSLLEMKPYDEVLLDSDTYFNKKVAHVLKIKRTKELVVVINPYESESISGDTFMPLRKACMANKSVTHLTIQIGSRELSSFGMHVAKNLKHLTVNEFMLYHSDENYSLATAKEGVHSELGHHLQHHPSLEHITLHLQSDELRREESVAPIVKSFQSLPRLKSLEITDEARMAMGQAHLTCSGSDLKEILHTNTGLESLRLSLGCYVHWEHEDLKQVTQGLQCNSSLHTLVVGDQPTSAAATTRMTTAQNRTRVATKLWPDESQRTECTEDMMSSQFLGLDCSSDNDEEEGKGHDLPLSTLSCHSSTLKPDPKKELVQVFERGQNCSLWELSLFGMALPPKLDVFLELNRSGMKHLLDNTIGTEEWTSLFLQRQPQLSLDATFELLRMNPAATLPSGEGKKSKKRGVKAWRKRMSKAMRRRKSSGQKAFGALDASA</sequence>
<protein>
    <submittedName>
        <fullName evidence="2">Uncharacterized protein</fullName>
    </submittedName>
</protein>
<evidence type="ECO:0000313" key="3">
    <source>
        <dbReference type="Proteomes" id="UP001153069"/>
    </source>
</evidence>
<gene>
    <name evidence="2" type="ORF">SEMRO_2212_G319280.1</name>
</gene>
<dbReference type="SUPFAM" id="SSF52047">
    <property type="entry name" value="RNI-like"/>
    <property type="match status" value="1"/>
</dbReference>
<evidence type="ECO:0000313" key="2">
    <source>
        <dbReference type="EMBL" id="CAB9528381.1"/>
    </source>
</evidence>
<dbReference type="Gene3D" id="3.80.10.10">
    <property type="entry name" value="Ribonuclease Inhibitor"/>
    <property type="match status" value="1"/>
</dbReference>
<dbReference type="AlphaFoldDB" id="A0A9N8EW78"/>
<comment type="caution">
    <text evidence="2">The sequence shown here is derived from an EMBL/GenBank/DDBJ whole genome shotgun (WGS) entry which is preliminary data.</text>
</comment>
<accession>A0A9N8EW78</accession>
<reference evidence="2" key="1">
    <citation type="submission" date="2020-06" db="EMBL/GenBank/DDBJ databases">
        <authorList>
            <consortium name="Plant Systems Biology data submission"/>
        </authorList>
    </citation>
    <scope>NUCLEOTIDE SEQUENCE</scope>
    <source>
        <strain evidence="2">D6</strain>
    </source>
</reference>